<gene>
    <name evidence="2" type="ORF">BDK89_1034</name>
</gene>
<dbReference type="EMBL" id="SOAU01000001">
    <property type="protein sequence ID" value="TDT15463.1"/>
    <property type="molecule type" value="Genomic_DNA"/>
</dbReference>
<dbReference type="AlphaFoldDB" id="A0A4R7HZ81"/>
<name>A0A4R7HZ81_9ACTN</name>
<sequence>MMEQPTSRSSDRGSILILTLVLTMVLSLIVVGLARYTMAGLATSDVSTERTERTAAATAGIYFVVEQLSVSAPAGCPAQQVLASSVVPGDVAVSVACSKVTTTESPAIYELVARTTDGHIAGQISVSVQVRTEMSSPRSVRVVEWDGNDV</sequence>
<dbReference type="Proteomes" id="UP000294558">
    <property type="component" value="Unassembled WGS sequence"/>
</dbReference>
<protein>
    <recommendedName>
        <fullName evidence="4">MSHA biogenesis protein MshP</fullName>
    </recommendedName>
</protein>
<organism evidence="2 3">
    <name type="scientific">Ilumatobacter fluminis</name>
    <dbReference type="NCBI Taxonomy" id="467091"/>
    <lineage>
        <taxon>Bacteria</taxon>
        <taxon>Bacillati</taxon>
        <taxon>Actinomycetota</taxon>
        <taxon>Acidimicrobiia</taxon>
        <taxon>Acidimicrobiales</taxon>
        <taxon>Ilumatobacteraceae</taxon>
        <taxon>Ilumatobacter</taxon>
    </lineage>
</organism>
<evidence type="ECO:0000313" key="2">
    <source>
        <dbReference type="EMBL" id="TDT15463.1"/>
    </source>
</evidence>
<feature type="transmembrane region" description="Helical" evidence="1">
    <location>
        <begin position="15"/>
        <end position="34"/>
    </location>
</feature>
<evidence type="ECO:0000256" key="1">
    <source>
        <dbReference type="SAM" id="Phobius"/>
    </source>
</evidence>
<evidence type="ECO:0008006" key="4">
    <source>
        <dbReference type="Google" id="ProtNLM"/>
    </source>
</evidence>
<keyword evidence="1" id="KW-0812">Transmembrane</keyword>
<keyword evidence="1" id="KW-0472">Membrane</keyword>
<accession>A0A4R7HZ81</accession>
<keyword evidence="3" id="KW-1185">Reference proteome</keyword>
<proteinExistence type="predicted"/>
<comment type="caution">
    <text evidence="2">The sequence shown here is derived from an EMBL/GenBank/DDBJ whole genome shotgun (WGS) entry which is preliminary data.</text>
</comment>
<reference evidence="2 3" key="1">
    <citation type="submission" date="2019-03" db="EMBL/GenBank/DDBJ databases">
        <title>Sequencing the genomes of 1000 actinobacteria strains.</title>
        <authorList>
            <person name="Klenk H.-P."/>
        </authorList>
    </citation>
    <scope>NUCLEOTIDE SEQUENCE [LARGE SCALE GENOMIC DNA]</scope>
    <source>
        <strain evidence="2 3">DSM 18936</strain>
    </source>
</reference>
<evidence type="ECO:0000313" key="3">
    <source>
        <dbReference type="Proteomes" id="UP000294558"/>
    </source>
</evidence>
<keyword evidence="1" id="KW-1133">Transmembrane helix</keyword>
<dbReference type="RefSeq" id="WP_133867907.1">
    <property type="nucleotide sequence ID" value="NZ_SOAU01000001.1"/>
</dbReference>